<proteinExistence type="predicted"/>
<dbReference type="PROSITE" id="PS51257">
    <property type="entry name" value="PROKAR_LIPOPROTEIN"/>
    <property type="match status" value="1"/>
</dbReference>
<name>A0AAN6TXX3_9PEZI</name>
<dbReference type="EMBL" id="MU853230">
    <property type="protein sequence ID" value="KAK4122803.1"/>
    <property type="molecule type" value="Genomic_DNA"/>
</dbReference>
<dbReference type="RefSeq" id="XP_062646574.1">
    <property type="nucleotide sequence ID" value="XM_062793141.1"/>
</dbReference>
<gene>
    <name evidence="1" type="ORF">N657DRAFT_646558</name>
</gene>
<comment type="caution">
    <text evidence="1">The sequence shown here is derived from an EMBL/GenBank/DDBJ whole genome shotgun (WGS) entry which is preliminary data.</text>
</comment>
<sequence>MTPVEKTSPEAAGFKPSIPSQSLTALVVGCRQTHIREVTTTKTPKFHGETKQREAI</sequence>
<keyword evidence="2" id="KW-1185">Reference proteome</keyword>
<dbReference type="Proteomes" id="UP001302602">
    <property type="component" value="Unassembled WGS sequence"/>
</dbReference>
<dbReference type="GeneID" id="87829910"/>
<reference evidence="1" key="1">
    <citation type="journal article" date="2023" name="Mol. Phylogenet. Evol.">
        <title>Genome-scale phylogeny and comparative genomics of the fungal order Sordariales.</title>
        <authorList>
            <person name="Hensen N."/>
            <person name="Bonometti L."/>
            <person name="Westerberg I."/>
            <person name="Brannstrom I.O."/>
            <person name="Guillou S."/>
            <person name="Cros-Aarteil S."/>
            <person name="Calhoun S."/>
            <person name="Haridas S."/>
            <person name="Kuo A."/>
            <person name="Mondo S."/>
            <person name="Pangilinan J."/>
            <person name="Riley R."/>
            <person name="LaButti K."/>
            <person name="Andreopoulos B."/>
            <person name="Lipzen A."/>
            <person name="Chen C."/>
            <person name="Yan M."/>
            <person name="Daum C."/>
            <person name="Ng V."/>
            <person name="Clum A."/>
            <person name="Steindorff A."/>
            <person name="Ohm R.A."/>
            <person name="Martin F."/>
            <person name="Silar P."/>
            <person name="Natvig D.O."/>
            <person name="Lalanne C."/>
            <person name="Gautier V."/>
            <person name="Ament-Velasquez S.L."/>
            <person name="Kruys A."/>
            <person name="Hutchinson M.I."/>
            <person name="Powell A.J."/>
            <person name="Barry K."/>
            <person name="Miller A.N."/>
            <person name="Grigoriev I.V."/>
            <person name="Debuchy R."/>
            <person name="Gladieux P."/>
            <person name="Hiltunen Thoren M."/>
            <person name="Johannesson H."/>
        </authorList>
    </citation>
    <scope>NUCLEOTIDE SEQUENCE</scope>
    <source>
        <strain evidence="1">CBS 731.68</strain>
    </source>
</reference>
<accession>A0AAN6TXX3</accession>
<reference evidence="1" key="2">
    <citation type="submission" date="2023-05" db="EMBL/GenBank/DDBJ databases">
        <authorList>
            <consortium name="Lawrence Berkeley National Laboratory"/>
            <person name="Steindorff A."/>
            <person name="Hensen N."/>
            <person name="Bonometti L."/>
            <person name="Westerberg I."/>
            <person name="Brannstrom I.O."/>
            <person name="Guillou S."/>
            <person name="Cros-Aarteil S."/>
            <person name="Calhoun S."/>
            <person name="Haridas S."/>
            <person name="Kuo A."/>
            <person name="Mondo S."/>
            <person name="Pangilinan J."/>
            <person name="Riley R."/>
            <person name="Labutti K."/>
            <person name="Andreopoulos B."/>
            <person name="Lipzen A."/>
            <person name="Chen C."/>
            <person name="Yanf M."/>
            <person name="Daum C."/>
            <person name="Ng V."/>
            <person name="Clum A."/>
            <person name="Ohm R."/>
            <person name="Martin F."/>
            <person name="Silar P."/>
            <person name="Natvig D."/>
            <person name="Lalanne C."/>
            <person name="Gautier V."/>
            <person name="Ament-Velasquez S.L."/>
            <person name="Kruys A."/>
            <person name="Hutchinson M.I."/>
            <person name="Powell A.J."/>
            <person name="Barry K."/>
            <person name="Miller A.N."/>
            <person name="Grigoriev I.V."/>
            <person name="Debuchy R."/>
            <person name="Gladieux P."/>
            <person name="Thoren M.H."/>
            <person name="Johannesson H."/>
        </authorList>
    </citation>
    <scope>NUCLEOTIDE SEQUENCE</scope>
    <source>
        <strain evidence="1">CBS 731.68</strain>
    </source>
</reference>
<protein>
    <submittedName>
        <fullName evidence="1">Uncharacterized protein</fullName>
    </submittedName>
</protein>
<dbReference type="AlphaFoldDB" id="A0AAN6TXX3"/>
<evidence type="ECO:0000313" key="1">
    <source>
        <dbReference type="EMBL" id="KAK4122803.1"/>
    </source>
</evidence>
<organism evidence="1 2">
    <name type="scientific">Parathielavia appendiculata</name>
    <dbReference type="NCBI Taxonomy" id="2587402"/>
    <lineage>
        <taxon>Eukaryota</taxon>
        <taxon>Fungi</taxon>
        <taxon>Dikarya</taxon>
        <taxon>Ascomycota</taxon>
        <taxon>Pezizomycotina</taxon>
        <taxon>Sordariomycetes</taxon>
        <taxon>Sordariomycetidae</taxon>
        <taxon>Sordariales</taxon>
        <taxon>Chaetomiaceae</taxon>
        <taxon>Parathielavia</taxon>
    </lineage>
</organism>
<evidence type="ECO:0000313" key="2">
    <source>
        <dbReference type="Proteomes" id="UP001302602"/>
    </source>
</evidence>